<proteinExistence type="inferred from homology"/>
<dbReference type="GO" id="GO:0005737">
    <property type="term" value="C:cytoplasm"/>
    <property type="evidence" value="ECO:0007669"/>
    <property type="project" value="UniProtKB-SubCell"/>
</dbReference>
<keyword evidence="3" id="KW-0963">Cytoplasm</keyword>
<dbReference type="PANTHER" id="PTHR38772">
    <property type="match status" value="1"/>
</dbReference>
<dbReference type="AlphaFoldDB" id="A0A679JJK8"/>
<geneLocation type="plasmid" evidence="4">
    <name>1</name>
</geneLocation>
<dbReference type="InterPro" id="IPR007358">
    <property type="entry name" value="Nucleoid_associated_NdpA"/>
</dbReference>
<reference evidence="4" key="1">
    <citation type="submission" date="2019-12" db="EMBL/GenBank/DDBJ databases">
        <authorList>
            <person name="Cremers G."/>
        </authorList>
    </citation>
    <scope>NUCLEOTIDE SEQUENCE</scope>
    <source>
        <strain evidence="4">Mbul2</strain>
        <plasmid evidence="4">1</plasmid>
    </source>
</reference>
<accession>A0A679JJK8</accession>
<comment type="subcellular location">
    <subcellularLocation>
        <location evidence="1">Cytoplasm</location>
    </subcellularLocation>
</comment>
<evidence type="ECO:0000256" key="1">
    <source>
        <dbReference type="ARBA" id="ARBA00004496"/>
    </source>
</evidence>
<dbReference type="RefSeq" id="WP_339159377.1">
    <property type="nucleotide sequence ID" value="NZ_LR743510.1"/>
</dbReference>
<dbReference type="Pfam" id="PF04245">
    <property type="entry name" value="NA37"/>
    <property type="match status" value="1"/>
</dbReference>
<dbReference type="PANTHER" id="PTHR38772:SF1">
    <property type="entry name" value="NUCLEOID-ASSOCIATED PROTEIN YEJK"/>
    <property type="match status" value="1"/>
</dbReference>
<evidence type="ECO:0000256" key="2">
    <source>
        <dbReference type="ARBA" id="ARBA00009035"/>
    </source>
</evidence>
<comment type="similarity">
    <text evidence="2">Belongs to the YejK family.</text>
</comment>
<protein>
    <submittedName>
        <fullName evidence="4">Nucleoid-associated protein YejK</fullName>
    </submittedName>
</protein>
<evidence type="ECO:0000313" key="4">
    <source>
        <dbReference type="EMBL" id="CAA2137685.1"/>
    </source>
</evidence>
<dbReference type="EMBL" id="LR743510">
    <property type="protein sequence ID" value="CAA2137685.1"/>
    <property type="molecule type" value="Genomic_DNA"/>
</dbReference>
<name>A0A679JJK8_9HYPH</name>
<dbReference type="GO" id="GO:0009295">
    <property type="term" value="C:nucleoid"/>
    <property type="evidence" value="ECO:0007669"/>
    <property type="project" value="InterPro"/>
</dbReference>
<organism evidence="4">
    <name type="scientific">Methylobacterium bullatum</name>
    <dbReference type="NCBI Taxonomy" id="570505"/>
    <lineage>
        <taxon>Bacteria</taxon>
        <taxon>Pseudomonadati</taxon>
        <taxon>Pseudomonadota</taxon>
        <taxon>Alphaproteobacteria</taxon>
        <taxon>Hyphomicrobiales</taxon>
        <taxon>Methylobacteriaceae</taxon>
        <taxon>Methylobacterium</taxon>
    </lineage>
</organism>
<keyword evidence="4" id="KW-0614">Plasmid</keyword>
<sequence>MTNTIIRVAIHDLSRTVNGFVVKYGKADLKISSTMQRVIDDLTTLYGKRTSKSYGKFAVDEDRFPTEKHLRAYLNVQPSDFTTLTHKMMETLKAQAGYKGAATGGHVFFAHFEREERQYLLIVIVNEKLGASMTSDLDVQDVRHLDMDGFRFAGRINMTSWANGEERYIGFLKGKREVSEYFKEFLGCDTTVQNRRDTAELVQALMTFATNEGMDTPSKDDFLARAKTICERSAKAQEELSFEALANELSPQDPERLMTALADPDLCLNDGFVPDRRALGALVKFKGKTPTWSIEFNRDAITRGNVVFNQGENTLTLTGLPEDLTAQLRAEYNQDG</sequence>
<gene>
    <name evidence="4" type="primary">yejK</name>
    <name evidence="4" type="ORF">MBLL_00777</name>
</gene>
<evidence type="ECO:0000256" key="3">
    <source>
        <dbReference type="ARBA" id="ARBA00022490"/>
    </source>
</evidence>